<dbReference type="SUPFAM" id="SSF89807">
    <property type="entry name" value="Dodecin-like"/>
    <property type="match status" value="1"/>
</dbReference>
<keyword evidence="2" id="KW-1185">Reference proteome</keyword>
<dbReference type="NCBIfam" id="NF043052">
    <property type="entry name" value="DodecBact"/>
    <property type="match status" value="1"/>
</dbReference>
<dbReference type="InterPro" id="IPR009923">
    <property type="entry name" value="Dodecin"/>
</dbReference>
<name>A0A0R3KKJ1_9BRAD</name>
<gene>
    <name evidence="1" type="ORF">CP49_12600</name>
</gene>
<accession>A0A0R3KKJ1</accession>
<dbReference type="AlphaFoldDB" id="A0A0R3KKJ1"/>
<dbReference type="EMBL" id="LLXX01000131">
    <property type="protein sequence ID" value="KRR04007.1"/>
    <property type="molecule type" value="Genomic_DNA"/>
</dbReference>
<dbReference type="OrthoDB" id="9805889at2"/>
<dbReference type="InterPro" id="IPR025543">
    <property type="entry name" value="Dodecin-like"/>
</dbReference>
<organism evidence="1 2">
    <name type="scientific">Bradyrhizobium valentinum</name>
    <dbReference type="NCBI Taxonomy" id="1518501"/>
    <lineage>
        <taxon>Bacteria</taxon>
        <taxon>Pseudomonadati</taxon>
        <taxon>Pseudomonadota</taxon>
        <taxon>Alphaproteobacteria</taxon>
        <taxon>Hyphomicrobiales</taxon>
        <taxon>Nitrobacteraceae</taxon>
        <taxon>Bradyrhizobium</taxon>
    </lineage>
</organism>
<comment type="caution">
    <text evidence="1">The sequence shown here is derived from an EMBL/GenBank/DDBJ whole genome shotgun (WGS) entry which is preliminary data.</text>
</comment>
<dbReference type="PANTHER" id="PTHR39324">
    <property type="entry name" value="CALCIUM DODECIN"/>
    <property type="match status" value="1"/>
</dbReference>
<dbReference type="Pfam" id="PF07311">
    <property type="entry name" value="Dodecin"/>
    <property type="match status" value="1"/>
</dbReference>
<dbReference type="RefSeq" id="WP_057852415.1">
    <property type="nucleotide sequence ID" value="NZ_LLXX01000131.1"/>
</dbReference>
<dbReference type="InterPro" id="IPR036694">
    <property type="entry name" value="Dodecin-like_sf"/>
</dbReference>
<dbReference type="InterPro" id="IPR050049">
    <property type="entry name" value="Dodecin_bact"/>
</dbReference>
<dbReference type="Proteomes" id="UP000051913">
    <property type="component" value="Unassembled WGS sequence"/>
</dbReference>
<proteinExistence type="predicted"/>
<dbReference type="Gene3D" id="3.30.1660.10">
    <property type="entry name" value="Flavin-binding protein dodecin"/>
    <property type="match status" value="1"/>
</dbReference>
<sequence length="76" mass="8565">MPTRAAESKDHVYKILDLVGSSEKSIEDAIQNALARAAKTIRDMKWFEVMQTRGDIENGAVRHYQVTLRVGFTLEG</sequence>
<dbReference type="STRING" id="1518501.CQ10_31420"/>
<evidence type="ECO:0000313" key="2">
    <source>
        <dbReference type="Proteomes" id="UP000051913"/>
    </source>
</evidence>
<dbReference type="PANTHER" id="PTHR39324:SF1">
    <property type="entry name" value="CALCIUM DODECIN"/>
    <property type="match status" value="1"/>
</dbReference>
<reference evidence="1 2" key="1">
    <citation type="submission" date="2014-03" db="EMBL/GenBank/DDBJ databases">
        <title>Bradyrhizobium valentinum sp. nov., isolated from effective nodules of Lupinus mariae-josephae, a lupine endemic of basic-lime soils in Eastern Spain.</title>
        <authorList>
            <person name="Duran D."/>
            <person name="Rey L."/>
            <person name="Navarro A."/>
            <person name="Busquets A."/>
            <person name="Imperial J."/>
            <person name="Ruiz-Argueso T."/>
        </authorList>
    </citation>
    <scope>NUCLEOTIDE SEQUENCE [LARGE SCALE GENOMIC DNA]</scope>
    <source>
        <strain evidence="1 2">LmjM3</strain>
    </source>
</reference>
<protein>
    <submittedName>
        <fullName evidence="1">Dodecin flavoprotein</fullName>
    </submittedName>
</protein>
<evidence type="ECO:0000313" key="1">
    <source>
        <dbReference type="EMBL" id="KRR04007.1"/>
    </source>
</evidence>